<dbReference type="InterPro" id="IPR009000">
    <property type="entry name" value="Transl_B-barrel_sf"/>
</dbReference>
<evidence type="ECO:0000259" key="6">
    <source>
        <dbReference type="Pfam" id="PF01782"/>
    </source>
</evidence>
<organism evidence="8 9">
    <name type="scientific">Congzhengia minquanensis</name>
    <dbReference type="NCBI Taxonomy" id="2763657"/>
    <lineage>
        <taxon>Bacteria</taxon>
        <taxon>Bacillati</taxon>
        <taxon>Bacillota</taxon>
        <taxon>Clostridia</taxon>
        <taxon>Eubacteriales</taxon>
        <taxon>Oscillospiraceae</taxon>
        <taxon>Congzhengia</taxon>
    </lineage>
</organism>
<dbReference type="Gene3D" id="2.40.30.60">
    <property type="entry name" value="RimM"/>
    <property type="match status" value="1"/>
</dbReference>
<dbReference type="Pfam" id="PF24986">
    <property type="entry name" value="PRC_RimM"/>
    <property type="match status" value="1"/>
</dbReference>
<dbReference type="HAMAP" id="MF_00014">
    <property type="entry name" value="Ribosome_mat_RimM"/>
    <property type="match status" value="1"/>
</dbReference>
<proteinExistence type="inferred from homology"/>
<comment type="caution">
    <text evidence="8">The sequence shown here is derived from an EMBL/GenBank/DDBJ whole genome shotgun (WGS) entry which is preliminary data.</text>
</comment>
<feature type="domain" description="RimM N-terminal" evidence="6">
    <location>
        <begin position="6"/>
        <end position="81"/>
    </location>
</feature>
<dbReference type="GO" id="GO:0005737">
    <property type="term" value="C:cytoplasm"/>
    <property type="evidence" value="ECO:0007669"/>
    <property type="project" value="UniProtKB-SubCell"/>
</dbReference>
<dbReference type="GO" id="GO:0043022">
    <property type="term" value="F:ribosome binding"/>
    <property type="evidence" value="ECO:0007669"/>
    <property type="project" value="InterPro"/>
</dbReference>
<evidence type="ECO:0000313" key="8">
    <source>
        <dbReference type="EMBL" id="MBC8540674.1"/>
    </source>
</evidence>
<dbReference type="InterPro" id="IPR002676">
    <property type="entry name" value="RimM_N"/>
</dbReference>
<dbReference type="InterPro" id="IPR056792">
    <property type="entry name" value="PRC_RimM"/>
</dbReference>
<comment type="function">
    <text evidence="5">An accessory protein needed during the final step in the assembly of 30S ribosomal subunit, possibly for assembly of the head region. Essential for efficient processing of 16S rRNA. May be needed both before and after RbfA during the maturation of 16S rRNA. It has affinity for free ribosomal 30S subunits but not for 70S ribosomes.</text>
</comment>
<sequence length="161" mass="18214">MELIEIGKIVGTHGIKGEVKLAPWTDDLYDLLNMEEFYLQDGTPLHVELSRVHKNTLIVKFREVADMNEAEMQRGKILFTEKLPLPEGRYYIKDLIGLDAVTNGSVFGKLTEVFNTGANDIYEIKTIDGKTLYLPVIDGVIDRVDLTQNKIYVTIPEGLED</sequence>
<evidence type="ECO:0000256" key="2">
    <source>
        <dbReference type="ARBA" id="ARBA00022517"/>
    </source>
</evidence>
<comment type="domain">
    <text evidence="5">The PRC barrel domain binds ribosomal protein uS19.</text>
</comment>
<dbReference type="InterPro" id="IPR011961">
    <property type="entry name" value="RimM"/>
</dbReference>
<keyword evidence="1 5" id="KW-0963">Cytoplasm</keyword>
<dbReference type="Proteomes" id="UP000611762">
    <property type="component" value="Unassembled WGS sequence"/>
</dbReference>
<keyword evidence="9" id="KW-1185">Reference proteome</keyword>
<evidence type="ECO:0000256" key="3">
    <source>
        <dbReference type="ARBA" id="ARBA00022552"/>
    </source>
</evidence>
<dbReference type="EMBL" id="JACRSU010000002">
    <property type="protein sequence ID" value="MBC8540674.1"/>
    <property type="molecule type" value="Genomic_DNA"/>
</dbReference>
<name>A0A926DNY9_9FIRM</name>
<dbReference type="GO" id="GO:0042274">
    <property type="term" value="P:ribosomal small subunit biogenesis"/>
    <property type="evidence" value="ECO:0007669"/>
    <property type="project" value="UniProtKB-UniRule"/>
</dbReference>
<comment type="subcellular location">
    <subcellularLocation>
        <location evidence="5">Cytoplasm</location>
    </subcellularLocation>
</comment>
<dbReference type="GO" id="GO:0006364">
    <property type="term" value="P:rRNA processing"/>
    <property type="evidence" value="ECO:0007669"/>
    <property type="project" value="UniProtKB-UniRule"/>
</dbReference>
<dbReference type="InterPro" id="IPR011033">
    <property type="entry name" value="PRC_barrel-like_sf"/>
</dbReference>
<dbReference type="PANTHER" id="PTHR33692">
    <property type="entry name" value="RIBOSOME MATURATION FACTOR RIMM"/>
    <property type="match status" value="1"/>
</dbReference>
<dbReference type="GO" id="GO:0005840">
    <property type="term" value="C:ribosome"/>
    <property type="evidence" value="ECO:0007669"/>
    <property type="project" value="InterPro"/>
</dbReference>
<comment type="similarity">
    <text evidence="5">Belongs to the RimM family.</text>
</comment>
<dbReference type="Gene3D" id="2.30.30.240">
    <property type="entry name" value="PRC-barrel domain"/>
    <property type="match status" value="1"/>
</dbReference>
<dbReference type="SUPFAM" id="SSF50447">
    <property type="entry name" value="Translation proteins"/>
    <property type="match status" value="1"/>
</dbReference>
<dbReference type="InterPro" id="IPR036976">
    <property type="entry name" value="RimM_N_sf"/>
</dbReference>
<dbReference type="Pfam" id="PF01782">
    <property type="entry name" value="RimM"/>
    <property type="match status" value="1"/>
</dbReference>
<dbReference type="AlphaFoldDB" id="A0A926DNY9"/>
<comment type="subunit">
    <text evidence="5">Binds ribosomal protein uS19.</text>
</comment>
<evidence type="ECO:0000256" key="5">
    <source>
        <dbReference type="HAMAP-Rule" id="MF_00014"/>
    </source>
</evidence>
<gene>
    <name evidence="5 8" type="primary">rimM</name>
    <name evidence="8" type="ORF">H8698_06755</name>
</gene>
<dbReference type="RefSeq" id="WP_249311830.1">
    <property type="nucleotide sequence ID" value="NZ_JACRSU010000002.1"/>
</dbReference>
<evidence type="ECO:0000256" key="4">
    <source>
        <dbReference type="ARBA" id="ARBA00023186"/>
    </source>
</evidence>
<keyword evidence="4 5" id="KW-0143">Chaperone</keyword>
<dbReference type="NCBIfam" id="TIGR02273">
    <property type="entry name" value="16S_RimM"/>
    <property type="match status" value="1"/>
</dbReference>
<keyword evidence="2 5" id="KW-0690">Ribosome biogenesis</keyword>
<evidence type="ECO:0000313" key="9">
    <source>
        <dbReference type="Proteomes" id="UP000611762"/>
    </source>
</evidence>
<dbReference type="PANTHER" id="PTHR33692:SF1">
    <property type="entry name" value="RIBOSOME MATURATION FACTOR RIMM"/>
    <property type="match status" value="1"/>
</dbReference>
<reference evidence="8" key="1">
    <citation type="submission" date="2020-08" db="EMBL/GenBank/DDBJ databases">
        <title>Genome public.</title>
        <authorList>
            <person name="Liu C."/>
            <person name="Sun Q."/>
        </authorList>
    </citation>
    <scope>NUCLEOTIDE SEQUENCE</scope>
    <source>
        <strain evidence="8">H8</strain>
    </source>
</reference>
<evidence type="ECO:0000256" key="1">
    <source>
        <dbReference type="ARBA" id="ARBA00022490"/>
    </source>
</evidence>
<protein>
    <recommendedName>
        <fullName evidence="5">Ribosome maturation factor RimM</fullName>
    </recommendedName>
</protein>
<keyword evidence="3 5" id="KW-0698">rRNA processing</keyword>
<feature type="domain" description="Ribosome maturation factor RimM PRC barrel" evidence="7">
    <location>
        <begin position="93"/>
        <end position="159"/>
    </location>
</feature>
<accession>A0A926DNY9</accession>
<dbReference type="SUPFAM" id="SSF50346">
    <property type="entry name" value="PRC-barrel domain"/>
    <property type="match status" value="1"/>
</dbReference>
<evidence type="ECO:0000259" key="7">
    <source>
        <dbReference type="Pfam" id="PF24986"/>
    </source>
</evidence>